<evidence type="ECO:0000256" key="3">
    <source>
        <dbReference type="SAM" id="MobiDB-lite"/>
    </source>
</evidence>
<evidence type="ECO:0000256" key="1">
    <source>
        <dbReference type="ARBA" id="ARBA00022737"/>
    </source>
</evidence>
<evidence type="ECO:0000313" key="7">
    <source>
        <dbReference type="WBParaSite" id="TCONS_00012163.p1"/>
    </source>
</evidence>
<feature type="compositionally biased region" description="Low complexity" evidence="3">
    <location>
        <begin position="169"/>
        <end position="212"/>
    </location>
</feature>
<evidence type="ECO:0000313" key="6">
    <source>
        <dbReference type="Proteomes" id="UP000035681"/>
    </source>
</evidence>
<dbReference type="WBParaSite" id="TCONS_00012163.p1">
    <property type="protein sequence ID" value="TCONS_00012163.p1"/>
    <property type="gene ID" value="XLOC_007586"/>
</dbReference>
<evidence type="ECO:0000259" key="5">
    <source>
        <dbReference type="SMART" id="SM01088"/>
    </source>
</evidence>
<dbReference type="PANTHER" id="PTHR24637">
    <property type="entry name" value="COLLAGEN"/>
    <property type="match status" value="1"/>
</dbReference>
<dbReference type="Gene3D" id="1.20.5.320">
    <property type="entry name" value="6-Phosphogluconate Dehydrogenase, domain 3"/>
    <property type="match status" value="1"/>
</dbReference>
<feature type="region of interest" description="Disordered" evidence="3">
    <location>
        <begin position="103"/>
        <end position="135"/>
    </location>
</feature>
<dbReference type="Pfam" id="PF01391">
    <property type="entry name" value="Collagen"/>
    <property type="match status" value="1"/>
</dbReference>
<reference evidence="7" key="1">
    <citation type="submission" date="2024-02" db="UniProtKB">
        <authorList>
            <consortium name="WormBaseParasite"/>
        </authorList>
    </citation>
    <scope>IDENTIFICATION</scope>
</reference>
<keyword evidence="4" id="KW-0812">Transmembrane</keyword>
<organism evidence="6 7">
    <name type="scientific">Strongyloides stercoralis</name>
    <name type="common">Threadworm</name>
    <dbReference type="NCBI Taxonomy" id="6248"/>
    <lineage>
        <taxon>Eukaryota</taxon>
        <taxon>Metazoa</taxon>
        <taxon>Ecdysozoa</taxon>
        <taxon>Nematoda</taxon>
        <taxon>Chromadorea</taxon>
        <taxon>Rhabditida</taxon>
        <taxon>Tylenchina</taxon>
        <taxon>Panagrolaimomorpha</taxon>
        <taxon>Strongyloidoidea</taxon>
        <taxon>Strongyloididae</taxon>
        <taxon>Strongyloides</taxon>
    </lineage>
</organism>
<feature type="region of interest" description="Disordered" evidence="3">
    <location>
        <begin position="150"/>
        <end position="276"/>
    </location>
</feature>
<sequence length="648" mass="70488">KKVKNNIAVGIAAACSTVAILATITTIPSLYNEINDLRDFVSDGVQIFRAETDSAWTELMDIQITVTPPSKPRENPFNSIFRQKRQDFKGLPAWCQCEPTKPTCPPGPPGPPGPAGEDGAPGAPGPNGEDNTSTYAPIVCPQVSRDCIKCPQGPPGPAGPDGQPGPAGPDGQPGSAGSPGKDGQPGAPGPQGDAGAPGTPGVDGKPGQPGAAGKRGKGRPGPKGPAGAPGAPGNNGAPGAAGAPGQDGPAGPAGPAGNPGAPGSDGQPGAPGGPGIPGSDAAYCPCPPRSACNFSRIVLYIYETITSDKTGDIYGGNFYKIPYHVLMGSQKLYSIKKVQKILETFLNKDSISIKKINRPDNILICETLNFLKKLFSAGVALRMEMAKIDDEIERKKNLTTSLEGEKNFLENMVSSYDGTGKMEEIDRQLFQVHEEYSKQEEVKEKLLLDIKRFDEEREYLKCQMDVAKKREIDLEKEYEQTLSLLTNTKSEMIFNDTFVEEENKRSQVTLLVLEEEKNMLENKIENLHERLSLLHQLNEIIDTKNLKLDDLKNLSDSIKIVNEKIDEECKDIEENYKTFFTFSSDSSDLLRKNKFETKNLIDIVKNVYLFKVNEFIEKTKKDVESLETIDKNELFKNKYINEINELFK</sequence>
<proteinExistence type="predicted"/>
<evidence type="ECO:0000256" key="4">
    <source>
        <dbReference type="SAM" id="Phobius"/>
    </source>
</evidence>
<dbReference type="PANTHER" id="PTHR24637:SF194">
    <property type="entry name" value="CUTICLE COLLAGEN 10-RELATED"/>
    <property type="match status" value="1"/>
</dbReference>
<feature type="transmembrane region" description="Helical" evidence="4">
    <location>
        <begin position="7"/>
        <end position="31"/>
    </location>
</feature>
<keyword evidence="6" id="KW-1185">Reference proteome</keyword>
<feature type="domain" description="Nematode cuticle collagen N-terminal" evidence="5">
    <location>
        <begin position="9"/>
        <end position="59"/>
    </location>
</feature>
<name>A0AAF5DH77_STRER</name>
<evidence type="ECO:0000256" key="2">
    <source>
        <dbReference type="SAM" id="Coils"/>
    </source>
</evidence>
<feature type="coiled-coil region" evidence="2">
    <location>
        <begin position="503"/>
        <end position="554"/>
    </location>
</feature>
<dbReference type="InterPro" id="IPR008160">
    <property type="entry name" value="Collagen"/>
</dbReference>
<feature type="compositionally biased region" description="Pro residues" evidence="3">
    <location>
        <begin position="103"/>
        <end position="114"/>
    </location>
</feature>
<dbReference type="GO" id="GO:0042302">
    <property type="term" value="F:structural constituent of cuticle"/>
    <property type="evidence" value="ECO:0007669"/>
    <property type="project" value="InterPro"/>
</dbReference>
<keyword evidence="4" id="KW-1133">Transmembrane helix</keyword>
<accession>A0AAF5DH77</accession>
<feature type="compositionally biased region" description="Low complexity" evidence="3">
    <location>
        <begin position="115"/>
        <end position="131"/>
    </location>
</feature>
<dbReference type="Proteomes" id="UP000035681">
    <property type="component" value="Unplaced"/>
</dbReference>
<dbReference type="InterPro" id="IPR002486">
    <property type="entry name" value="Col_cuticle_N"/>
</dbReference>
<keyword evidence="4" id="KW-0472">Membrane</keyword>
<feature type="compositionally biased region" description="Low complexity" evidence="3">
    <location>
        <begin position="225"/>
        <end position="268"/>
    </location>
</feature>
<dbReference type="AlphaFoldDB" id="A0AAF5DH77"/>
<protein>
    <submittedName>
        <fullName evidence="7">HAUS augmin-like complex subunit 6 N-terminal domain-containing protein</fullName>
    </submittedName>
</protein>
<dbReference type="Pfam" id="PF01484">
    <property type="entry name" value="Col_cuticle_N"/>
    <property type="match status" value="1"/>
</dbReference>
<keyword evidence="1" id="KW-0677">Repeat</keyword>
<dbReference type="SMART" id="SM01088">
    <property type="entry name" value="Col_cuticle_N"/>
    <property type="match status" value="1"/>
</dbReference>
<keyword evidence="2" id="KW-0175">Coiled coil</keyword>